<gene>
    <name evidence="1" type="ORF">OsI_36165</name>
</gene>
<dbReference type="AlphaFoldDB" id="B8BKL2"/>
<dbReference type="HOGENOM" id="CLU_1542593_0_0_1"/>
<accession>B8BKL2</accession>
<sequence length="174" mass="19230">MVTHVQKMIKDHAKSSIKPGPGPKVVALVVPVVEQAQCDRGGPRLVGRATHSNKWYQSLGLEPEIISMGRPGPGPKVVAPVGPVVEQAQCDLHDLRLVGWAAYSNKWYQSLGLNPEQFPWVTWWGGQNTYLGPNLILPNLLGSRRISLGWQRRGRIGWVEKGGDNAHHQRVTPD</sequence>
<dbReference type="Proteomes" id="UP000007015">
    <property type="component" value="Chromosome 11"/>
</dbReference>
<organism evidence="1 2">
    <name type="scientific">Oryza sativa subsp. indica</name>
    <name type="common">Rice</name>
    <dbReference type="NCBI Taxonomy" id="39946"/>
    <lineage>
        <taxon>Eukaryota</taxon>
        <taxon>Viridiplantae</taxon>
        <taxon>Streptophyta</taxon>
        <taxon>Embryophyta</taxon>
        <taxon>Tracheophyta</taxon>
        <taxon>Spermatophyta</taxon>
        <taxon>Magnoliopsida</taxon>
        <taxon>Liliopsida</taxon>
        <taxon>Poales</taxon>
        <taxon>Poaceae</taxon>
        <taxon>BOP clade</taxon>
        <taxon>Oryzoideae</taxon>
        <taxon>Oryzeae</taxon>
        <taxon>Oryzinae</taxon>
        <taxon>Oryza</taxon>
        <taxon>Oryza sativa</taxon>
    </lineage>
</organism>
<evidence type="ECO:0000313" key="1">
    <source>
        <dbReference type="EMBL" id="EEC68197.1"/>
    </source>
</evidence>
<reference evidence="1 2" key="1">
    <citation type="journal article" date="2005" name="PLoS Biol.">
        <title>The genomes of Oryza sativa: a history of duplications.</title>
        <authorList>
            <person name="Yu J."/>
            <person name="Wang J."/>
            <person name="Lin W."/>
            <person name="Li S."/>
            <person name="Li H."/>
            <person name="Zhou J."/>
            <person name="Ni P."/>
            <person name="Dong W."/>
            <person name="Hu S."/>
            <person name="Zeng C."/>
            <person name="Zhang J."/>
            <person name="Zhang Y."/>
            <person name="Li R."/>
            <person name="Xu Z."/>
            <person name="Li S."/>
            <person name="Li X."/>
            <person name="Zheng H."/>
            <person name="Cong L."/>
            <person name="Lin L."/>
            <person name="Yin J."/>
            <person name="Geng J."/>
            <person name="Li G."/>
            <person name="Shi J."/>
            <person name="Liu J."/>
            <person name="Lv H."/>
            <person name="Li J."/>
            <person name="Wang J."/>
            <person name="Deng Y."/>
            <person name="Ran L."/>
            <person name="Shi X."/>
            <person name="Wang X."/>
            <person name="Wu Q."/>
            <person name="Li C."/>
            <person name="Ren X."/>
            <person name="Wang J."/>
            <person name="Wang X."/>
            <person name="Li D."/>
            <person name="Liu D."/>
            <person name="Zhang X."/>
            <person name="Ji Z."/>
            <person name="Zhao W."/>
            <person name="Sun Y."/>
            <person name="Zhang Z."/>
            <person name="Bao J."/>
            <person name="Han Y."/>
            <person name="Dong L."/>
            <person name="Ji J."/>
            <person name="Chen P."/>
            <person name="Wu S."/>
            <person name="Liu J."/>
            <person name="Xiao Y."/>
            <person name="Bu D."/>
            <person name="Tan J."/>
            <person name="Yang L."/>
            <person name="Ye C."/>
            <person name="Zhang J."/>
            <person name="Xu J."/>
            <person name="Zhou Y."/>
            <person name="Yu Y."/>
            <person name="Zhang B."/>
            <person name="Zhuang S."/>
            <person name="Wei H."/>
            <person name="Liu B."/>
            <person name="Lei M."/>
            <person name="Yu H."/>
            <person name="Li Y."/>
            <person name="Xu H."/>
            <person name="Wei S."/>
            <person name="He X."/>
            <person name="Fang L."/>
            <person name="Zhang Z."/>
            <person name="Zhang Y."/>
            <person name="Huang X."/>
            <person name="Su Z."/>
            <person name="Tong W."/>
            <person name="Li J."/>
            <person name="Tong Z."/>
            <person name="Li S."/>
            <person name="Ye J."/>
            <person name="Wang L."/>
            <person name="Fang L."/>
            <person name="Lei T."/>
            <person name="Chen C."/>
            <person name="Chen H."/>
            <person name="Xu Z."/>
            <person name="Li H."/>
            <person name="Huang H."/>
            <person name="Zhang F."/>
            <person name="Xu H."/>
            <person name="Li N."/>
            <person name="Zhao C."/>
            <person name="Li S."/>
            <person name="Dong L."/>
            <person name="Huang Y."/>
            <person name="Li L."/>
            <person name="Xi Y."/>
            <person name="Qi Q."/>
            <person name="Li W."/>
            <person name="Zhang B."/>
            <person name="Hu W."/>
            <person name="Zhang Y."/>
            <person name="Tian X."/>
            <person name="Jiao Y."/>
            <person name="Liang X."/>
            <person name="Jin J."/>
            <person name="Gao L."/>
            <person name="Zheng W."/>
            <person name="Hao B."/>
            <person name="Liu S."/>
            <person name="Wang W."/>
            <person name="Yuan L."/>
            <person name="Cao M."/>
            <person name="McDermott J."/>
            <person name="Samudrala R."/>
            <person name="Wang J."/>
            <person name="Wong G.K."/>
            <person name="Yang H."/>
        </authorList>
    </citation>
    <scope>NUCLEOTIDE SEQUENCE [LARGE SCALE GENOMIC DNA]</scope>
    <source>
        <strain evidence="2">cv. 93-11</strain>
    </source>
</reference>
<dbReference type="EMBL" id="CM000136">
    <property type="protein sequence ID" value="EEC68197.1"/>
    <property type="molecule type" value="Genomic_DNA"/>
</dbReference>
<keyword evidence="2" id="KW-1185">Reference proteome</keyword>
<name>B8BKL2_ORYSI</name>
<dbReference type="Gramene" id="BGIOSGA035292-TA">
    <property type="protein sequence ID" value="BGIOSGA035292-PA"/>
    <property type="gene ID" value="BGIOSGA035292"/>
</dbReference>
<protein>
    <submittedName>
        <fullName evidence="1">Uncharacterized protein</fullName>
    </submittedName>
</protein>
<evidence type="ECO:0000313" key="2">
    <source>
        <dbReference type="Proteomes" id="UP000007015"/>
    </source>
</evidence>
<proteinExistence type="predicted"/>